<dbReference type="PANTHER" id="PTHR13373">
    <property type="entry name" value="FROUNT PROTEIN-RELATED"/>
    <property type="match status" value="1"/>
</dbReference>
<comment type="subcellular location">
    <subcellularLocation>
        <location evidence="1">Nucleus</location>
        <location evidence="1">Nuclear pore complex</location>
    </subcellularLocation>
</comment>
<dbReference type="OrthoDB" id="5422384at2759"/>
<evidence type="ECO:0000313" key="10">
    <source>
        <dbReference type="Proteomes" id="UP000803844"/>
    </source>
</evidence>
<dbReference type="PANTHER" id="PTHR13373:SF21">
    <property type="entry name" value="NUCLEAR PORE COMPLEX PROTEIN NUP85"/>
    <property type="match status" value="1"/>
</dbReference>
<dbReference type="InterPro" id="IPR011502">
    <property type="entry name" value="Nucleoporin_Nup85"/>
</dbReference>
<evidence type="ECO:0000256" key="7">
    <source>
        <dbReference type="ARBA" id="ARBA00023132"/>
    </source>
</evidence>
<comment type="caution">
    <text evidence="9">The sequence shown here is derived from an EMBL/GenBank/DDBJ whole genome shotgun (WGS) entry which is preliminary data.</text>
</comment>
<sequence length="881" mass="97456">MMLNTPAADERVFREAEGIFRATAKRSGMRRHSFRCATYARDIYSQADYAPVTEPPELILDTESLITRLFKDGVGAEEDDERLDEALATVTGQLTGVWKKHVDSMPMPSEEHVAEIGPAPSASPFEKAAYLATLALQVHHTRTGNDSKMTEPLPETLFRWLSEYHNPYPTQVQEVLDCKPCPASHSMFWPTVCMALLRSQVADAQNLLMSAAWEKVKTNRRGELEYSGRALDNVRRATEETCAMLEECPAKKGNWEIWNSDWTLFRIKARGKLEQLRRFAEGKNAMAIDVDPSESHQSLAVVARKAESQVPWEIYENLNVIFEIALGAPDVILETAQDWCEATIGLFGWWDETRGDRNVPLSTSQNIILAPQNNGADGYMERLARCLQTAVGPNDFHFNILNPVEVGLACVFEDNAKAVIGILRTWSLPVAAAVAEIASLGRWLPQHQPSALYAFEDLDMEDLEVLGVNPQDPDEVDGIKDNTLIQYAQELANYKDMSTVQDRFGITRDGWEVAIHVLGRMDSPKRSEDTVGELVQTILQEISEDSSEMVDKVWRLLNDLGMIQFAEQVAEHFGDILREHSDRFGEAMWYYALAHRPGKVRDVMHFLIGICLFQSAAYPPPAELDDHLRKLLKQRNTTLEELAKQDLEAAELLGKMLAGYATLRKFYEIRDDESLPLARRRQSAVGALIVVIASSDDNIRGGLYDASRDAIVGEEFLLALLGEVLVFVNQAGRDPGASPLLALEQIDVLLKAVEDIETVGGSVFKASNDFFQLVLASAPALLKGSTPADLLKKSGSGSVGISGTSMLASQLHRSVAGGGGGQGSGAESGPLASKTNLKRGWDWRSGLDFSTTAENVLRILRLGLTKDLAKLWLLEADSGML</sequence>
<keyword evidence="5" id="KW-0653">Protein transport</keyword>
<dbReference type="RefSeq" id="XP_040771650.1">
    <property type="nucleotide sequence ID" value="XM_040918481.1"/>
</dbReference>
<evidence type="ECO:0008006" key="11">
    <source>
        <dbReference type="Google" id="ProtNLM"/>
    </source>
</evidence>
<organism evidence="9 10">
    <name type="scientific">Cryphonectria parasitica (strain ATCC 38755 / EP155)</name>
    <dbReference type="NCBI Taxonomy" id="660469"/>
    <lineage>
        <taxon>Eukaryota</taxon>
        <taxon>Fungi</taxon>
        <taxon>Dikarya</taxon>
        <taxon>Ascomycota</taxon>
        <taxon>Pezizomycotina</taxon>
        <taxon>Sordariomycetes</taxon>
        <taxon>Sordariomycetidae</taxon>
        <taxon>Diaporthales</taxon>
        <taxon>Cryphonectriaceae</taxon>
        <taxon>Cryphonectria-Endothia species complex</taxon>
        <taxon>Cryphonectria</taxon>
    </lineage>
</organism>
<dbReference type="GO" id="GO:0017056">
    <property type="term" value="F:structural constituent of nuclear pore"/>
    <property type="evidence" value="ECO:0007669"/>
    <property type="project" value="TreeGrafter"/>
</dbReference>
<name>A0A9P5CK75_CRYP1</name>
<dbReference type="AlphaFoldDB" id="A0A9P5CK75"/>
<evidence type="ECO:0000256" key="1">
    <source>
        <dbReference type="ARBA" id="ARBA00004567"/>
    </source>
</evidence>
<keyword evidence="8" id="KW-0539">Nucleus</keyword>
<dbReference type="GO" id="GO:0006606">
    <property type="term" value="P:protein import into nucleus"/>
    <property type="evidence" value="ECO:0007669"/>
    <property type="project" value="TreeGrafter"/>
</dbReference>
<comment type="similarity">
    <text evidence="2">Belongs to the nucleoporin Nup85 family.</text>
</comment>
<keyword evidence="4" id="KW-0509">mRNA transport</keyword>
<accession>A0A9P5CK75</accession>
<gene>
    <name evidence="9" type="ORF">M406DRAFT_282457</name>
</gene>
<evidence type="ECO:0000256" key="8">
    <source>
        <dbReference type="ARBA" id="ARBA00023242"/>
    </source>
</evidence>
<dbReference type="EMBL" id="MU032352">
    <property type="protein sequence ID" value="KAF3760671.1"/>
    <property type="molecule type" value="Genomic_DNA"/>
</dbReference>
<evidence type="ECO:0000256" key="4">
    <source>
        <dbReference type="ARBA" id="ARBA00022816"/>
    </source>
</evidence>
<dbReference type="GO" id="GO:0006406">
    <property type="term" value="P:mRNA export from nucleus"/>
    <property type="evidence" value="ECO:0007669"/>
    <property type="project" value="TreeGrafter"/>
</dbReference>
<dbReference type="GO" id="GO:0031080">
    <property type="term" value="C:nuclear pore outer ring"/>
    <property type="evidence" value="ECO:0007669"/>
    <property type="project" value="TreeGrafter"/>
</dbReference>
<keyword evidence="3" id="KW-0813">Transport</keyword>
<keyword evidence="7" id="KW-0906">Nuclear pore complex</keyword>
<evidence type="ECO:0000256" key="6">
    <source>
        <dbReference type="ARBA" id="ARBA00023010"/>
    </source>
</evidence>
<dbReference type="GeneID" id="63835610"/>
<evidence type="ECO:0000256" key="5">
    <source>
        <dbReference type="ARBA" id="ARBA00022927"/>
    </source>
</evidence>
<proteinExistence type="inferred from homology"/>
<reference evidence="9" key="1">
    <citation type="journal article" date="2020" name="Phytopathology">
        <title>Genome sequence of the chestnut blight fungus Cryphonectria parasitica EP155: A fundamental resource for an archetypical invasive plant pathogen.</title>
        <authorList>
            <person name="Crouch J.A."/>
            <person name="Dawe A."/>
            <person name="Aerts A."/>
            <person name="Barry K."/>
            <person name="Churchill A.C.L."/>
            <person name="Grimwood J."/>
            <person name="Hillman B."/>
            <person name="Milgroom M.G."/>
            <person name="Pangilinan J."/>
            <person name="Smith M."/>
            <person name="Salamov A."/>
            <person name="Schmutz J."/>
            <person name="Yadav J."/>
            <person name="Grigoriev I.V."/>
            <person name="Nuss D."/>
        </authorList>
    </citation>
    <scope>NUCLEOTIDE SEQUENCE</scope>
    <source>
        <strain evidence="9">EP155</strain>
    </source>
</reference>
<dbReference type="GO" id="GO:0045893">
    <property type="term" value="P:positive regulation of DNA-templated transcription"/>
    <property type="evidence" value="ECO:0007669"/>
    <property type="project" value="TreeGrafter"/>
</dbReference>
<keyword evidence="10" id="KW-1185">Reference proteome</keyword>
<evidence type="ECO:0000313" key="9">
    <source>
        <dbReference type="EMBL" id="KAF3760671.1"/>
    </source>
</evidence>
<dbReference type="Proteomes" id="UP000803844">
    <property type="component" value="Unassembled WGS sequence"/>
</dbReference>
<evidence type="ECO:0000256" key="2">
    <source>
        <dbReference type="ARBA" id="ARBA00005573"/>
    </source>
</evidence>
<keyword evidence="6" id="KW-0811">Translocation</keyword>
<protein>
    <recommendedName>
        <fullName evidence="11">Nuclear pore complex protein Nup85</fullName>
    </recommendedName>
</protein>
<evidence type="ECO:0000256" key="3">
    <source>
        <dbReference type="ARBA" id="ARBA00022448"/>
    </source>
</evidence>